<dbReference type="PANTHER" id="PTHR40590">
    <property type="entry name" value="CYTOPLASMIC PROTEIN-RELATED"/>
    <property type="match status" value="1"/>
</dbReference>
<proteinExistence type="predicted"/>
<dbReference type="PANTHER" id="PTHR40590:SF1">
    <property type="entry name" value="CYTOPLASMIC PROTEIN"/>
    <property type="match status" value="1"/>
</dbReference>
<dbReference type="PROSITE" id="PS51257">
    <property type="entry name" value="PROKAR_LIPOPROTEIN"/>
    <property type="match status" value="1"/>
</dbReference>
<dbReference type="EMBL" id="JAHLZF010000005">
    <property type="protein sequence ID" value="MBU6080319.1"/>
    <property type="molecule type" value="Genomic_DNA"/>
</dbReference>
<reference evidence="2 3" key="1">
    <citation type="journal article" date="2011" name="Int. J. Syst. Evol. Microbiol.">
        <title>Allobacillus halotolerans gen. nov., sp. nov. isolated from shrimp paste.</title>
        <authorList>
            <person name="Sheu S.Y."/>
            <person name="Arun A.B."/>
            <person name="Jiang S.R."/>
            <person name="Young C.C."/>
            <person name="Chen W.M."/>
        </authorList>
    </citation>
    <scope>NUCLEOTIDE SEQUENCE [LARGE SCALE GENOMIC DNA]</scope>
    <source>
        <strain evidence="2 3">LMG 24826</strain>
    </source>
</reference>
<evidence type="ECO:0000256" key="1">
    <source>
        <dbReference type="SAM" id="SignalP"/>
    </source>
</evidence>
<gene>
    <name evidence="2" type="ORF">KQ486_04765</name>
</gene>
<keyword evidence="1" id="KW-0732">Signal</keyword>
<accession>A0ABS6GNT7</accession>
<evidence type="ECO:0000313" key="2">
    <source>
        <dbReference type="EMBL" id="MBU6080319.1"/>
    </source>
</evidence>
<organism evidence="2 3">
    <name type="scientific">Allobacillus halotolerans</name>
    <dbReference type="NCBI Taxonomy" id="570278"/>
    <lineage>
        <taxon>Bacteria</taxon>
        <taxon>Bacillati</taxon>
        <taxon>Bacillota</taxon>
        <taxon>Bacilli</taxon>
        <taxon>Bacillales</taxon>
        <taxon>Bacillaceae</taxon>
        <taxon>Allobacillus</taxon>
    </lineage>
</organism>
<comment type="caution">
    <text evidence="2">The sequence shown here is derived from an EMBL/GenBank/DDBJ whole genome shotgun (WGS) entry which is preliminary data.</text>
</comment>
<sequence>MRKMVYLLVGVLILLVGCQEEAQDHDEDVNEQEEKKTKSIDETEINEEDIISVEDFDLPDRTKGFFWTGTDGKNQFHFLGTMHIGTEDMYPFEEDIESALENSDFLLVEKHFSEDEQDLTQEYFYYPNGETLEDHMPEELVDSIRDYSTKIKARFGQLNSMKPYALSKRIINYEIGKKGLTSDYSVEEYLTKTKPKNTEIIGLEGRERYELIHNQPDDYYAYMLEQTIDNMDKQINEGIKSFAGYRLGDESMLTDIKRTVDSNSENQKYEQMYIDNMMVKRDQMMADRIAEISNEYSGKNFFVAVGTAHFFNEGNVLELLKDKGFEIERN</sequence>
<protein>
    <submittedName>
        <fullName evidence="2">TraB/GumN family protein</fullName>
    </submittedName>
</protein>
<feature type="chain" id="PRO_5046072041" evidence="1">
    <location>
        <begin position="23"/>
        <end position="330"/>
    </location>
</feature>
<keyword evidence="3" id="KW-1185">Reference proteome</keyword>
<dbReference type="InterPro" id="IPR047111">
    <property type="entry name" value="YbaP-like"/>
</dbReference>
<dbReference type="CDD" id="cd14789">
    <property type="entry name" value="Tiki"/>
    <property type="match status" value="1"/>
</dbReference>
<dbReference type="Pfam" id="PF01963">
    <property type="entry name" value="TraB_PrgY_gumN"/>
    <property type="match status" value="1"/>
</dbReference>
<dbReference type="InterPro" id="IPR002816">
    <property type="entry name" value="TraB/PrgY/GumN_fam"/>
</dbReference>
<feature type="signal peptide" evidence="1">
    <location>
        <begin position="1"/>
        <end position="22"/>
    </location>
</feature>
<dbReference type="RefSeq" id="WP_144163408.1">
    <property type="nucleotide sequence ID" value="NZ_CAUPKR010000004.1"/>
</dbReference>
<dbReference type="Proteomes" id="UP000812672">
    <property type="component" value="Unassembled WGS sequence"/>
</dbReference>
<evidence type="ECO:0000313" key="3">
    <source>
        <dbReference type="Proteomes" id="UP000812672"/>
    </source>
</evidence>
<name>A0ABS6GNT7_9BACI</name>